<gene>
    <name evidence="1" type="ORF">FHS90_003231</name>
</gene>
<evidence type="ECO:0000313" key="1">
    <source>
        <dbReference type="EMBL" id="MBA9078503.1"/>
    </source>
</evidence>
<dbReference type="EMBL" id="JACJIQ010000013">
    <property type="protein sequence ID" value="MBA9078503.1"/>
    <property type="molecule type" value="Genomic_DNA"/>
</dbReference>
<accession>A0A839GL23</accession>
<evidence type="ECO:0008006" key="3">
    <source>
        <dbReference type="Google" id="ProtNLM"/>
    </source>
</evidence>
<protein>
    <recommendedName>
        <fullName evidence="3">Carboxypeptidase-like regulatory domain-containing protein</fullName>
    </recommendedName>
</protein>
<evidence type="ECO:0000313" key="2">
    <source>
        <dbReference type="Proteomes" id="UP000563094"/>
    </source>
</evidence>
<organism evidence="1 2">
    <name type="scientific">Rufibacter quisquiliarum</name>
    <dbReference type="NCBI Taxonomy" id="1549639"/>
    <lineage>
        <taxon>Bacteria</taxon>
        <taxon>Pseudomonadati</taxon>
        <taxon>Bacteroidota</taxon>
        <taxon>Cytophagia</taxon>
        <taxon>Cytophagales</taxon>
        <taxon>Hymenobacteraceae</taxon>
        <taxon>Rufibacter</taxon>
    </lineage>
</organism>
<comment type="caution">
    <text evidence="1">The sequence shown here is derived from an EMBL/GenBank/DDBJ whole genome shotgun (WGS) entry which is preliminary data.</text>
</comment>
<sequence length="251" mass="27858">MPNRHVLINVPNPCQEDWFAMTPEKQGRFCQSCSTTVIDFTAMTDAQMINWLTRQNGKTCGRFREDQLERNLRPVSSRASNWKQKTLVFCIGAWFGIHSAEAQNSSGRNATIELLPSSQPSVIPSVAKHDSSTISGMVIAFPAGGPTQIKIRLNDTVETSANELGHFSLPYSRTIPLEKQWLVISAVGYQTQRFRLADLNLGQSLQLALISDNDILKSLSGVLGGVSVSGIPTKSTNAFQSLYYRIEDFFR</sequence>
<proteinExistence type="predicted"/>
<dbReference type="Proteomes" id="UP000563094">
    <property type="component" value="Unassembled WGS sequence"/>
</dbReference>
<dbReference type="RefSeq" id="WP_182513700.1">
    <property type="nucleotide sequence ID" value="NZ_JACJIQ010000013.1"/>
</dbReference>
<dbReference type="AlphaFoldDB" id="A0A839GL23"/>
<name>A0A839GL23_9BACT</name>
<reference evidence="1 2" key="1">
    <citation type="submission" date="2020-08" db="EMBL/GenBank/DDBJ databases">
        <title>Genomic Encyclopedia of Type Strains, Phase IV (KMG-IV): sequencing the most valuable type-strain genomes for metagenomic binning, comparative biology and taxonomic classification.</title>
        <authorList>
            <person name="Goeker M."/>
        </authorList>
    </citation>
    <scope>NUCLEOTIDE SEQUENCE [LARGE SCALE GENOMIC DNA]</scope>
    <source>
        <strain evidence="1 2">DSM 29854</strain>
    </source>
</reference>
<keyword evidence="2" id="KW-1185">Reference proteome</keyword>